<reference evidence="2" key="1">
    <citation type="journal article" date="2006" name="PLoS Biol.">
        <title>Macronuclear genome sequence of the ciliate Tetrahymena thermophila, a model eukaryote.</title>
        <authorList>
            <person name="Eisen J.A."/>
            <person name="Coyne R.S."/>
            <person name="Wu M."/>
            <person name="Wu D."/>
            <person name="Thiagarajan M."/>
            <person name="Wortman J.R."/>
            <person name="Badger J.H."/>
            <person name="Ren Q."/>
            <person name="Amedeo P."/>
            <person name="Jones K.M."/>
            <person name="Tallon L.J."/>
            <person name="Delcher A.L."/>
            <person name="Salzberg S.L."/>
            <person name="Silva J.C."/>
            <person name="Haas B.J."/>
            <person name="Majoros W.H."/>
            <person name="Farzad M."/>
            <person name="Carlton J.M."/>
            <person name="Smith R.K. Jr."/>
            <person name="Garg J."/>
            <person name="Pearlman R.E."/>
            <person name="Karrer K.M."/>
            <person name="Sun L."/>
            <person name="Manning G."/>
            <person name="Elde N.C."/>
            <person name="Turkewitz A.P."/>
            <person name="Asai D.J."/>
            <person name="Wilkes D.E."/>
            <person name="Wang Y."/>
            <person name="Cai H."/>
            <person name="Collins K."/>
            <person name="Stewart B.A."/>
            <person name="Lee S.R."/>
            <person name="Wilamowska K."/>
            <person name="Weinberg Z."/>
            <person name="Ruzzo W.L."/>
            <person name="Wloga D."/>
            <person name="Gaertig J."/>
            <person name="Frankel J."/>
            <person name="Tsao C.-C."/>
            <person name="Gorovsky M.A."/>
            <person name="Keeling P.J."/>
            <person name="Waller R.F."/>
            <person name="Patron N.J."/>
            <person name="Cherry J.M."/>
            <person name="Stover N.A."/>
            <person name="Krieger C.J."/>
            <person name="del Toro C."/>
            <person name="Ryder H.F."/>
            <person name="Williamson S.C."/>
            <person name="Barbeau R.A."/>
            <person name="Hamilton E.P."/>
            <person name="Orias E."/>
        </authorList>
    </citation>
    <scope>NUCLEOTIDE SEQUENCE [LARGE SCALE GENOMIC DNA]</scope>
    <source>
        <strain evidence="2">SB210</strain>
    </source>
</reference>
<keyword evidence="2" id="KW-1185">Reference proteome</keyword>
<name>W7X828_TETTS</name>
<dbReference type="RefSeq" id="XP_012653979.1">
    <property type="nucleotide sequence ID" value="XM_012798525.1"/>
</dbReference>
<evidence type="ECO:0000313" key="2">
    <source>
        <dbReference type="Proteomes" id="UP000009168"/>
    </source>
</evidence>
<dbReference type="GeneID" id="24437450"/>
<dbReference type="KEGG" id="tet:TTHERM_000134779"/>
<gene>
    <name evidence="1" type="ORF">TTHERM_000134779</name>
</gene>
<sequence length="84" mass="10408">MKFHFQVIKYSQQIMLLNELERYFYKCIKARQIIQNQNIVMPFKKKKNQITILRAGQQNYKFYCNLQFCIIYEQFTLEQTQIQD</sequence>
<protein>
    <submittedName>
        <fullName evidence="1">Uncharacterized protein</fullName>
    </submittedName>
</protein>
<dbReference type="EMBL" id="GG662639">
    <property type="protein sequence ID" value="EWS73497.1"/>
    <property type="molecule type" value="Genomic_DNA"/>
</dbReference>
<dbReference type="AlphaFoldDB" id="W7X828"/>
<dbReference type="Proteomes" id="UP000009168">
    <property type="component" value="Unassembled WGS sequence"/>
</dbReference>
<organism evidence="1 2">
    <name type="scientific">Tetrahymena thermophila (strain SB210)</name>
    <dbReference type="NCBI Taxonomy" id="312017"/>
    <lineage>
        <taxon>Eukaryota</taxon>
        <taxon>Sar</taxon>
        <taxon>Alveolata</taxon>
        <taxon>Ciliophora</taxon>
        <taxon>Intramacronucleata</taxon>
        <taxon>Oligohymenophorea</taxon>
        <taxon>Hymenostomatida</taxon>
        <taxon>Tetrahymenina</taxon>
        <taxon>Tetrahymenidae</taxon>
        <taxon>Tetrahymena</taxon>
    </lineage>
</organism>
<accession>W7X828</accession>
<dbReference type="InParanoid" id="W7X828"/>
<evidence type="ECO:0000313" key="1">
    <source>
        <dbReference type="EMBL" id="EWS73497.1"/>
    </source>
</evidence>
<proteinExistence type="predicted"/>